<accession>A0A8K0ECT1</accession>
<dbReference type="PANTHER" id="PTHR31152">
    <property type="entry name" value="PLAC8 FAMILY PROTEIN"/>
    <property type="match status" value="1"/>
</dbReference>
<name>A0A8K0ECT1_9ROSA</name>
<dbReference type="Proteomes" id="UP000796880">
    <property type="component" value="Unassembled WGS sequence"/>
</dbReference>
<feature type="region of interest" description="Disordered" evidence="1">
    <location>
        <begin position="130"/>
        <end position="214"/>
    </location>
</feature>
<evidence type="ECO:0000313" key="3">
    <source>
        <dbReference type="Proteomes" id="UP000796880"/>
    </source>
</evidence>
<dbReference type="OrthoDB" id="1743649at2759"/>
<evidence type="ECO:0000256" key="1">
    <source>
        <dbReference type="SAM" id="MobiDB-lite"/>
    </source>
</evidence>
<dbReference type="AlphaFoldDB" id="A0A8K0ECT1"/>
<reference evidence="2" key="1">
    <citation type="submission" date="2020-03" db="EMBL/GenBank/DDBJ databases">
        <title>A high-quality chromosome-level genome assembly of a woody plant with both climbing and erect habits, Rhamnella rubrinervis.</title>
        <authorList>
            <person name="Lu Z."/>
            <person name="Yang Y."/>
            <person name="Zhu X."/>
            <person name="Sun Y."/>
        </authorList>
    </citation>
    <scope>NUCLEOTIDE SEQUENCE</scope>
    <source>
        <strain evidence="2">BYM</strain>
        <tissue evidence="2">Leaf</tissue>
    </source>
</reference>
<keyword evidence="3" id="KW-1185">Reference proteome</keyword>
<sequence length="214" mass="24235">MGFEDNIEKMQLRQEYRNFWHTELMKTMTKNPTCTPVVLVTCHAVVNVEKVNAPSFAFALRFGAALETQSPQHAFYCKMNSISRPQNVIIALLVCSCTQTQHQIEMDKRDGKLGGRQAPEMGVPPIQQMSRIDQPIPPSAGYPPQPGYGPYGYPYPPQAQGYPNAGYPPPPTYTNDQYTLPNHHPTYTNDQYPPLNYHPTYTNDQYPPPSYNPK</sequence>
<dbReference type="EMBL" id="VOIH02000007">
    <property type="protein sequence ID" value="KAF3441532.1"/>
    <property type="molecule type" value="Genomic_DNA"/>
</dbReference>
<organism evidence="2 3">
    <name type="scientific">Rhamnella rubrinervis</name>
    <dbReference type="NCBI Taxonomy" id="2594499"/>
    <lineage>
        <taxon>Eukaryota</taxon>
        <taxon>Viridiplantae</taxon>
        <taxon>Streptophyta</taxon>
        <taxon>Embryophyta</taxon>
        <taxon>Tracheophyta</taxon>
        <taxon>Spermatophyta</taxon>
        <taxon>Magnoliopsida</taxon>
        <taxon>eudicotyledons</taxon>
        <taxon>Gunneridae</taxon>
        <taxon>Pentapetalae</taxon>
        <taxon>rosids</taxon>
        <taxon>fabids</taxon>
        <taxon>Rosales</taxon>
        <taxon>Rhamnaceae</taxon>
        <taxon>rhamnoid group</taxon>
        <taxon>Rhamneae</taxon>
        <taxon>Rhamnella</taxon>
    </lineage>
</organism>
<protein>
    <submittedName>
        <fullName evidence="2">Uncharacterized protein</fullName>
    </submittedName>
</protein>
<feature type="compositionally biased region" description="Polar residues" evidence="1">
    <location>
        <begin position="173"/>
        <end position="191"/>
    </location>
</feature>
<gene>
    <name evidence="2" type="ORF">FNV43_RR15446</name>
</gene>
<evidence type="ECO:0000313" key="2">
    <source>
        <dbReference type="EMBL" id="KAF3441532.1"/>
    </source>
</evidence>
<proteinExistence type="predicted"/>
<comment type="caution">
    <text evidence="2">The sequence shown here is derived from an EMBL/GenBank/DDBJ whole genome shotgun (WGS) entry which is preliminary data.</text>
</comment>
<dbReference type="PANTHER" id="PTHR31152:SF22">
    <property type="entry name" value="PLAC8 FAMILY PROTEIN"/>
    <property type="match status" value="1"/>
</dbReference>
<feature type="compositionally biased region" description="Pro residues" evidence="1">
    <location>
        <begin position="135"/>
        <end position="157"/>
    </location>
</feature>